<keyword evidence="2" id="KW-1185">Reference proteome</keyword>
<dbReference type="RefSeq" id="XP_021878069.1">
    <property type="nucleotide sequence ID" value="XM_022020199.1"/>
</dbReference>
<feature type="non-terminal residue" evidence="1">
    <location>
        <position position="1"/>
    </location>
</feature>
<feature type="non-terminal residue" evidence="1">
    <location>
        <position position="105"/>
    </location>
</feature>
<dbReference type="GeneID" id="33562043"/>
<comment type="caution">
    <text evidence="1">The sequence shown here is derived from an EMBL/GenBank/DDBJ whole genome shotgun (WGS) entry which is preliminary data.</text>
</comment>
<dbReference type="Proteomes" id="UP000193648">
    <property type="component" value="Unassembled WGS sequence"/>
</dbReference>
<sequence length="105" mass="11797">LVDCVEVYGRKEHIDVHCEPFQISKGIATRTSIPGSNEHRYVGVYPTTMHSKNSERLVIGTHTMDTLATPPIRIDQKEKPSVGGKTLSFLLENGRSPFNTRIYLD</sequence>
<name>A0A1Y2GEY9_9FUNG</name>
<reference evidence="1 2" key="1">
    <citation type="submission" date="2016-07" db="EMBL/GenBank/DDBJ databases">
        <title>Pervasive Adenine N6-methylation of Active Genes in Fungi.</title>
        <authorList>
            <consortium name="DOE Joint Genome Institute"/>
            <person name="Mondo S.J."/>
            <person name="Dannebaum R.O."/>
            <person name="Kuo R.C."/>
            <person name="Labutti K."/>
            <person name="Haridas S."/>
            <person name="Kuo A."/>
            <person name="Salamov A."/>
            <person name="Ahrendt S.R."/>
            <person name="Lipzen A."/>
            <person name="Sullivan W."/>
            <person name="Andreopoulos W.B."/>
            <person name="Clum A."/>
            <person name="Lindquist E."/>
            <person name="Daum C."/>
            <person name="Ramamoorthy G.K."/>
            <person name="Gryganskyi A."/>
            <person name="Culley D."/>
            <person name="Magnuson J.K."/>
            <person name="James T.Y."/>
            <person name="O'Malley M.A."/>
            <person name="Stajich J.E."/>
            <person name="Spatafora J.W."/>
            <person name="Visel A."/>
            <person name="Grigoriev I.V."/>
        </authorList>
    </citation>
    <scope>NUCLEOTIDE SEQUENCE [LARGE SCALE GENOMIC DNA]</scope>
    <source>
        <strain evidence="1 2">NRRL 3116</strain>
    </source>
</reference>
<organism evidence="1 2">
    <name type="scientific">Lobosporangium transversale</name>
    <dbReference type="NCBI Taxonomy" id="64571"/>
    <lineage>
        <taxon>Eukaryota</taxon>
        <taxon>Fungi</taxon>
        <taxon>Fungi incertae sedis</taxon>
        <taxon>Mucoromycota</taxon>
        <taxon>Mortierellomycotina</taxon>
        <taxon>Mortierellomycetes</taxon>
        <taxon>Mortierellales</taxon>
        <taxon>Mortierellaceae</taxon>
        <taxon>Lobosporangium</taxon>
    </lineage>
</organism>
<evidence type="ECO:0000313" key="1">
    <source>
        <dbReference type="EMBL" id="ORZ07703.1"/>
    </source>
</evidence>
<proteinExistence type="predicted"/>
<accession>A0A1Y2GEY9</accession>
<dbReference type="InParanoid" id="A0A1Y2GEY9"/>
<protein>
    <submittedName>
        <fullName evidence="1">Uncharacterized protein</fullName>
    </submittedName>
</protein>
<dbReference type="EMBL" id="MCFF01000040">
    <property type="protein sequence ID" value="ORZ07703.1"/>
    <property type="molecule type" value="Genomic_DNA"/>
</dbReference>
<gene>
    <name evidence="1" type="ORF">BCR41DRAFT_278078</name>
</gene>
<evidence type="ECO:0000313" key="2">
    <source>
        <dbReference type="Proteomes" id="UP000193648"/>
    </source>
</evidence>
<dbReference type="OrthoDB" id="2219666at2759"/>
<dbReference type="AlphaFoldDB" id="A0A1Y2GEY9"/>
<dbReference type="STRING" id="64571.A0A1Y2GEY9"/>